<evidence type="ECO:0000256" key="5">
    <source>
        <dbReference type="ARBA" id="ARBA00022692"/>
    </source>
</evidence>
<keyword evidence="2" id="KW-1003">Cell membrane</keyword>
<evidence type="ECO:0000313" key="11">
    <source>
        <dbReference type="Proteomes" id="UP000176854"/>
    </source>
</evidence>
<feature type="transmembrane region" description="Helical" evidence="8">
    <location>
        <begin position="387"/>
        <end position="406"/>
    </location>
</feature>
<evidence type="ECO:0000256" key="6">
    <source>
        <dbReference type="ARBA" id="ARBA00022989"/>
    </source>
</evidence>
<sequence>MKNKTLLIFALLFIVGFLLRIGLSLLSESRIFWDMENYHQIALDILGGKLAAECCQKNNGYGLFLAGIYSLFGPNNLLAVRIVQSLIDNITAVLLYFSARRLVNRKAGIFTYIIYLFNPITFTYTGLRLPESLTIFQLALILMSMSTPAFRRLKTVWILLGFQLGLILFVRMQYFLFILGSTGLLSIFIFRKINRLLFLVLSAAGILLASSYTLVANYKTYNRIAINAPYHSFYLGLYQTFFMNWRYPELTRNYKYINPEYARIVEEYYYTPLPEKYKIEEKSKKLFMARIRQDYAMYTKNVIQNMIWIWDKDHPFYYEDPFYPMDTVPVRIFNFIILVLMAVGILSFVKKYRLKSLQNPIFLLSSCLIIYITVMFSLVSNESRHSISAYGVIVFWAGIGLAQIIWPIHVPQRPGVSNL</sequence>
<feature type="transmembrane region" description="Helical" evidence="8">
    <location>
        <begin position="196"/>
        <end position="216"/>
    </location>
</feature>
<keyword evidence="7 8" id="KW-0472">Membrane</keyword>
<feature type="transmembrane region" description="Helical" evidence="8">
    <location>
        <begin position="228"/>
        <end position="247"/>
    </location>
</feature>
<evidence type="ECO:0000259" key="9">
    <source>
        <dbReference type="Pfam" id="PF13231"/>
    </source>
</evidence>
<gene>
    <name evidence="10" type="ORF">A2154_01740</name>
</gene>
<dbReference type="Proteomes" id="UP000176854">
    <property type="component" value="Unassembled WGS sequence"/>
</dbReference>
<protein>
    <recommendedName>
        <fullName evidence="9">Glycosyltransferase RgtA/B/C/D-like domain-containing protein</fullName>
    </recommendedName>
</protein>
<dbReference type="GO" id="GO:0009103">
    <property type="term" value="P:lipopolysaccharide biosynthetic process"/>
    <property type="evidence" value="ECO:0007669"/>
    <property type="project" value="UniProtKB-ARBA"/>
</dbReference>
<evidence type="ECO:0000256" key="7">
    <source>
        <dbReference type="ARBA" id="ARBA00023136"/>
    </source>
</evidence>
<proteinExistence type="predicted"/>
<keyword evidence="4" id="KW-0808">Transferase</keyword>
<dbReference type="GO" id="GO:0005886">
    <property type="term" value="C:plasma membrane"/>
    <property type="evidence" value="ECO:0007669"/>
    <property type="project" value="UniProtKB-SubCell"/>
</dbReference>
<dbReference type="STRING" id="1798373.A2154_01740"/>
<feature type="transmembrane region" description="Helical" evidence="8">
    <location>
        <begin position="332"/>
        <end position="349"/>
    </location>
</feature>
<feature type="transmembrane region" description="Helical" evidence="8">
    <location>
        <begin position="157"/>
        <end position="190"/>
    </location>
</feature>
<feature type="transmembrane region" description="Helical" evidence="8">
    <location>
        <begin position="78"/>
        <end position="97"/>
    </location>
</feature>
<evidence type="ECO:0000256" key="1">
    <source>
        <dbReference type="ARBA" id="ARBA00004651"/>
    </source>
</evidence>
<dbReference type="Pfam" id="PF13231">
    <property type="entry name" value="PMT_2"/>
    <property type="match status" value="1"/>
</dbReference>
<dbReference type="PANTHER" id="PTHR33908:SF11">
    <property type="entry name" value="MEMBRANE PROTEIN"/>
    <property type="match status" value="1"/>
</dbReference>
<dbReference type="GO" id="GO:0016763">
    <property type="term" value="F:pentosyltransferase activity"/>
    <property type="evidence" value="ECO:0007669"/>
    <property type="project" value="TreeGrafter"/>
</dbReference>
<reference evidence="10 11" key="1">
    <citation type="journal article" date="2016" name="Nat. Commun.">
        <title>Thousands of microbial genomes shed light on interconnected biogeochemical processes in an aquifer system.</title>
        <authorList>
            <person name="Anantharaman K."/>
            <person name="Brown C.T."/>
            <person name="Hug L.A."/>
            <person name="Sharon I."/>
            <person name="Castelle C.J."/>
            <person name="Probst A.J."/>
            <person name="Thomas B.C."/>
            <person name="Singh A."/>
            <person name="Wilkins M.J."/>
            <person name="Karaoz U."/>
            <person name="Brodie E.L."/>
            <person name="Williams K.H."/>
            <person name="Hubbard S.S."/>
            <person name="Banfield J.F."/>
        </authorList>
    </citation>
    <scope>NUCLEOTIDE SEQUENCE [LARGE SCALE GENOMIC DNA]</scope>
</reference>
<evidence type="ECO:0000256" key="8">
    <source>
        <dbReference type="SAM" id="Phobius"/>
    </source>
</evidence>
<comment type="caution">
    <text evidence="10">The sequence shown here is derived from an EMBL/GenBank/DDBJ whole genome shotgun (WGS) entry which is preliminary data.</text>
</comment>
<evidence type="ECO:0000256" key="4">
    <source>
        <dbReference type="ARBA" id="ARBA00022679"/>
    </source>
</evidence>
<comment type="subcellular location">
    <subcellularLocation>
        <location evidence="1">Cell membrane</location>
        <topology evidence="1">Multi-pass membrane protein</topology>
    </subcellularLocation>
</comment>
<evidence type="ECO:0000256" key="3">
    <source>
        <dbReference type="ARBA" id="ARBA00022676"/>
    </source>
</evidence>
<feature type="domain" description="Glycosyltransferase RgtA/B/C/D-like" evidence="9">
    <location>
        <begin position="63"/>
        <end position="207"/>
    </location>
</feature>
<keyword evidence="3" id="KW-0328">Glycosyltransferase</keyword>
<dbReference type="EMBL" id="MFJC01000052">
    <property type="protein sequence ID" value="OGG08693.1"/>
    <property type="molecule type" value="Genomic_DNA"/>
</dbReference>
<evidence type="ECO:0000313" key="10">
    <source>
        <dbReference type="EMBL" id="OGG08693.1"/>
    </source>
</evidence>
<dbReference type="InterPro" id="IPR050297">
    <property type="entry name" value="LipidA_mod_glycosyltrf_83"/>
</dbReference>
<name>A0A1F5Z8J4_9BACT</name>
<organism evidence="10 11">
    <name type="scientific">Candidatus Gottesmanbacteria bacterium RBG_16_43_7</name>
    <dbReference type="NCBI Taxonomy" id="1798373"/>
    <lineage>
        <taxon>Bacteria</taxon>
        <taxon>Candidatus Gottesmaniibacteriota</taxon>
    </lineage>
</organism>
<keyword evidence="6 8" id="KW-1133">Transmembrane helix</keyword>
<accession>A0A1F5Z8J4</accession>
<keyword evidence="5 8" id="KW-0812">Transmembrane</keyword>
<dbReference type="PANTHER" id="PTHR33908">
    <property type="entry name" value="MANNOSYLTRANSFERASE YKCB-RELATED"/>
    <property type="match status" value="1"/>
</dbReference>
<evidence type="ECO:0000256" key="2">
    <source>
        <dbReference type="ARBA" id="ARBA00022475"/>
    </source>
</evidence>
<dbReference type="AlphaFoldDB" id="A0A1F5Z8J4"/>
<feature type="transmembrane region" description="Helical" evidence="8">
    <location>
        <begin position="361"/>
        <end position="381"/>
    </location>
</feature>
<dbReference type="InterPro" id="IPR038731">
    <property type="entry name" value="RgtA/B/C-like"/>
</dbReference>
<feature type="transmembrane region" description="Helical" evidence="8">
    <location>
        <begin position="109"/>
        <end position="127"/>
    </location>
</feature>